<name>A0ABN6P1H7_9PROT</name>
<evidence type="ECO:0000256" key="1">
    <source>
        <dbReference type="HAMAP-Rule" id="MF_01375"/>
    </source>
</evidence>
<gene>
    <name evidence="1 2" type="primary">phnX</name>
    <name evidence="2" type="ORF">Rmf_11540</name>
</gene>
<comment type="subunit">
    <text evidence="1">Homodimer.</text>
</comment>
<dbReference type="PANTHER" id="PTHR43434:SF19">
    <property type="entry name" value="PHOSPHONOACETALDEHYDE HYDROLASE"/>
    <property type="match status" value="1"/>
</dbReference>
<evidence type="ECO:0000313" key="3">
    <source>
        <dbReference type="Proteomes" id="UP000831327"/>
    </source>
</evidence>
<protein>
    <recommendedName>
        <fullName evidence="1">Phosphonoacetaldehyde hydrolase</fullName>
        <shortName evidence="1">Phosphonatase</shortName>
        <ecNumber evidence="1">3.11.1.1</ecNumber>
    </recommendedName>
    <alternativeName>
        <fullName evidence="1">Phosphonoacetaldehyde phosphonohydrolase</fullName>
    </alternativeName>
</protein>
<dbReference type="InterPro" id="IPR050155">
    <property type="entry name" value="HAD-like_hydrolase_sf"/>
</dbReference>
<dbReference type="SFLD" id="SFLDS00003">
    <property type="entry name" value="Haloacid_Dehalogenase"/>
    <property type="match status" value="1"/>
</dbReference>
<organism evidence="2 3">
    <name type="scientific">Roseomonas fluvialis</name>
    <dbReference type="NCBI Taxonomy" id="1750527"/>
    <lineage>
        <taxon>Bacteria</taxon>
        <taxon>Pseudomonadati</taxon>
        <taxon>Pseudomonadota</taxon>
        <taxon>Alphaproteobacteria</taxon>
        <taxon>Acetobacterales</taxon>
        <taxon>Roseomonadaceae</taxon>
        <taxon>Roseomonas</taxon>
    </lineage>
</organism>
<dbReference type="RefSeq" id="WP_244458509.1">
    <property type="nucleotide sequence ID" value="NZ_AP025637.1"/>
</dbReference>
<feature type="binding site" evidence="1">
    <location>
        <position position="185"/>
    </location>
    <ligand>
        <name>Mg(2+)</name>
        <dbReference type="ChEBI" id="CHEBI:18420"/>
    </ligand>
</feature>
<evidence type="ECO:0000313" key="2">
    <source>
        <dbReference type="EMBL" id="BDG71225.1"/>
    </source>
</evidence>
<keyword evidence="1" id="KW-0704">Schiff base</keyword>
<dbReference type="InterPro" id="IPR023198">
    <property type="entry name" value="PGP-like_dom2"/>
</dbReference>
<feature type="binding site" evidence="1">
    <location>
        <position position="11"/>
    </location>
    <ligand>
        <name>Mg(2+)</name>
        <dbReference type="ChEBI" id="CHEBI:18420"/>
    </ligand>
</feature>
<keyword evidence="1 2" id="KW-0378">Hydrolase</keyword>
<feature type="active site" description="Nucleophile" evidence="1">
    <location>
        <position position="11"/>
    </location>
</feature>
<comment type="catalytic activity">
    <reaction evidence="1">
        <text>phosphonoacetaldehyde + H2O = acetaldehyde + phosphate + H(+)</text>
        <dbReference type="Rhea" id="RHEA:18905"/>
        <dbReference type="ChEBI" id="CHEBI:15343"/>
        <dbReference type="ChEBI" id="CHEBI:15377"/>
        <dbReference type="ChEBI" id="CHEBI:15378"/>
        <dbReference type="ChEBI" id="CHEBI:43474"/>
        <dbReference type="ChEBI" id="CHEBI:58383"/>
        <dbReference type="EC" id="3.11.1.1"/>
    </reaction>
</comment>
<keyword evidence="3" id="KW-1185">Reference proteome</keyword>
<dbReference type="Pfam" id="PF00702">
    <property type="entry name" value="Hydrolase"/>
    <property type="match status" value="1"/>
</dbReference>
<dbReference type="InterPro" id="IPR036412">
    <property type="entry name" value="HAD-like_sf"/>
</dbReference>
<dbReference type="HAMAP" id="MF_01375">
    <property type="entry name" value="PhnX"/>
    <property type="match status" value="1"/>
</dbReference>
<dbReference type="EMBL" id="AP025637">
    <property type="protein sequence ID" value="BDG71225.1"/>
    <property type="molecule type" value="Genomic_DNA"/>
</dbReference>
<comment type="function">
    <text evidence="1">Involved in phosphonate degradation.</text>
</comment>
<sequence>MSTQVKAVILDWAGTVLDHGSRAPMGAFVEAFARLGIVISVADARGPMGMAKRDHIRLVGTSPTVAAAWRARHGREFDEAAIDAIFEIFEPLNVAAVEAHSALIPGALDAFDWCAARGIRLGSTTGYTRPIMERLAPLAAAQGFMPEVMVCAGDLAAGRPAPLQMWSAMAAMGVWPASHVVKLDDTPPGIGEARAAGCWAVGVALTGNIAGLSAAELAALDAAARDAIRRDASATLMRAGAHIVVDSVADLPAVIDLIEARLARGDRPGIVDGP</sequence>
<dbReference type="SFLD" id="SFLDG01129">
    <property type="entry name" value="C1.5:_HAD__Beta-PGM__Phosphata"/>
    <property type="match status" value="1"/>
</dbReference>
<proteinExistence type="inferred from homology"/>
<comment type="cofactor">
    <cofactor evidence="1">
        <name>Mg(2+)</name>
        <dbReference type="ChEBI" id="CHEBI:18420"/>
    </cofactor>
    <text evidence="1">Binds 1 Mg(2+) ion per subunit.</text>
</comment>
<comment type="similarity">
    <text evidence="1">Belongs to the HAD-like hydrolase superfamily. PhnX family.</text>
</comment>
<dbReference type="NCBIfam" id="TIGR01422">
    <property type="entry name" value="phosphonatase"/>
    <property type="match status" value="1"/>
</dbReference>
<dbReference type="Gene3D" id="1.10.150.240">
    <property type="entry name" value="Putative phosphatase, domain 2"/>
    <property type="match status" value="1"/>
</dbReference>
<dbReference type="PANTHER" id="PTHR43434">
    <property type="entry name" value="PHOSPHOGLYCOLATE PHOSPHATASE"/>
    <property type="match status" value="1"/>
</dbReference>
<keyword evidence="1" id="KW-0460">Magnesium</keyword>
<dbReference type="SUPFAM" id="SSF56784">
    <property type="entry name" value="HAD-like"/>
    <property type="match status" value="1"/>
</dbReference>
<accession>A0ABN6P1H7</accession>
<reference evidence="2 3" key="1">
    <citation type="journal article" date="2016" name="Microbes Environ.">
        <title>Phylogenetically diverse aerobic anoxygenic phototrophic bacteria isolated from epilithic biofilms in Tama river, Japan.</title>
        <authorList>
            <person name="Hirose S."/>
            <person name="Matsuura K."/>
            <person name="Haruta S."/>
        </authorList>
    </citation>
    <scope>NUCLEOTIDE SEQUENCE [LARGE SCALE GENOMIC DNA]</scope>
    <source>
        <strain evidence="2 3">S08</strain>
    </source>
</reference>
<dbReference type="InterPro" id="IPR006323">
    <property type="entry name" value="Phosphonoacetald_hydro"/>
</dbReference>
<dbReference type="EC" id="3.11.1.1" evidence="1"/>
<dbReference type="Proteomes" id="UP000831327">
    <property type="component" value="Chromosome"/>
</dbReference>
<feature type="binding site" evidence="1">
    <location>
        <position position="13"/>
    </location>
    <ligand>
        <name>Mg(2+)</name>
        <dbReference type="ChEBI" id="CHEBI:18420"/>
    </ligand>
</feature>
<dbReference type="Gene3D" id="3.40.50.1000">
    <property type="entry name" value="HAD superfamily/HAD-like"/>
    <property type="match status" value="1"/>
</dbReference>
<dbReference type="InterPro" id="IPR023214">
    <property type="entry name" value="HAD_sf"/>
</dbReference>
<feature type="active site" description="Schiff-base intermediate with substrate" evidence="1">
    <location>
        <position position="52"/>
    </location>
</feature>
<dbReference type="GO" id="GO:0016787">
    <property type="term" value="F:hydrolase activity"/>
    <property type="evidence" value="ECO:0007669"/>
    <property type="project" value="UniProtKB-KW"/>
</dbReference>
<keyword evidence="1" id="KW-0479">Metal-binding</keyword>